<name>A0A0B6RLR0_BURPL</name>
<feature type="compositionally biased region" description="Basic and acidic residues" evidence="1">
    <location>
        <begin position="228"/>
        <end position="237"/>
    </location>
</feature>
<dbReference type="EMBL" id="CP002580">
    <property type="protein sequence ID" value="AJK46257.1"/>
    <property type="molecule type" value="Genomic_DNA"/>
</dbReference>
<sequence>MMIHHFNSETGEYVSSSLALPDPRNEKRWLMPAFSTDTPLPDRSRHTWPFWRDGAWTLLPDYRGRVLYRTSNGEPAEISRAGVTPEETGLTEKARPSDEYVWNDGDWAVDPQIVAAAKRKLAMEDFEKRYAEAQRQTLGKESAVAAGLLDDLATATFRAWSAYQMQLVDVINGSAFPDRCDWPDKPTADSIEQIRGEIEAEKARIAEGQARIDASKEKAESKPTAGDSSKDDARQTDDASEPSVKSTEKEPAQ</sequence>
<proteinExistence type="predicted"/>
<organism evidence="2 3">
    <name type="scientific">Burkholderia plantarii</name>
    <dbReference type="NCBI Taxonomy" id="41899"/>
    <lineage>
        <taxon>Bacteria</taxon>
        <taxon>Pseudomonadati</taxon>
        <taxon>Pseudomonadota</taxon>
        <taxon>Betaproteobacteria</taxon>
        <taxon>Burkholderiales</taxon>
        <taxon>Burkholderiaceae</taxon>
        <taxon>Burkholderia</taxon>
    </lineage>
</organism>
<dbReference type="InterPro" id="IPR003458">
    <property type="entry name" value="Phage_T4_Gp38_tail_assem"/>
</dbReference>
<gene>
    <name evidence="2" type="ORF">BGL_1c17480</name>
</gene>
<reference evidence="3" key="1">
    <citation type="submission" date="2011-03" db="EMBL/GenBank/DDBJ databases">
        <authorList>
            <person name="Voget S."/>
            <person name="Streit W.R."/>
            <person name="Jaeger K.E."/>
            <person name="Daniel R."/>
        </authorList>
    </citation>
    <scope>NUCLEOTIDE SEQUENCE [LARGE SCALE GENOMIC DNA]</scope>
    <source>
        <strain evidence="3">PG1</strain>
    </source>
</reference>
<keyword evidence="3" id="KW-1185">Reference proteome</keyword>
<evidence type="ECO:0000313" key="2">
    <source>
        <dbReference type="EMBL" id="AJK46257.1"/>
    </source>
</evidence>
<dbReference type="Proteomes" id="UP000031838">
    <property type="component" value="Chromosome 1"/>
</dbReference>
<accession>A0A0B6RLR0</accession>
<dbReference type="AlphaFoldDB" id="A0A0B6RLR0"/>
<dbReference type="KEGG" id="bpla:bpln_1g20380"/>
<dbReference type="HOGENOM" id="CLU_084143_1_0_4"/>
<evidence type="ECO:0000256" key="1">
    <source>
        <dbReference type="SAM" id="MobiDB-lite"/>
    </source>
</evidence>
<dbReference type="Pfam" id="PF02413">
    <property type="entry name" value="Caudo_TAP"/>
    <property type="match status" value="1"/>
</dbReference>
<dbReference type="KEGG" id="bgp:BGL_1c17480"/>
<reference evidence="2 3" key="2">
    <citation type="journal article" date="2016" name="Appl. Microbiol. Biotechnol.">
        <title>Mutations improving production and secretion of extracellular lipase by Burkholderia glumae PG1.</title>
        <authorList>
            <person name="Knapp A."/>
            <person name="Voget S."/>
            <person name="Gao R."/>
            <person name="Zaburannyi N."/>
            <person name="Krysciak D."/>
            <person name="Breuer M."/>
            <person name="Hauer B."/>
            <person name="Streit W.R."/>
            <person name="Muller R."/>
            <person name="Daniel R."/>
            <person name="Jaeger K.E."/>
        </authorList>
    </citation>
    <scope>NUCLEOTIDE SEQUENCE [LARGE SCALE GENOMIC DNA]</scope>
    <source>
        <strain evidence="2 3">PG1</strain>
    </source>
</reference>
<feature type="region of interest" description="Disordered" evidence="1">
    <location>
        <begin position="204"/>
        <end position="253"/>
    </location>
</feature>
<evidence type="ECO:0000313" key="3">
    <source>
        <dbReference type="Proteomes" id="UP000031838"/>
    </source>
</evidence>
<dbReference type="RefSeq" id="WP_042624809.1">
    <property type="nucleotide sequence ID" value="NZ_BSTO01000009.1"/>
</dbReference>
<protein>
    <submittedName>
        <fullName evidence="2">Phage tail assembly chaperone gp38</fullName>
    </submittedName>
</protein>